<dbReference type="InterPro" id="IPR011051">
    <property type="entry name" value="RmlC_Cupin_sf"/>
</dbReference>
<dbReference type="InterPro" id="IPR046452">
    <property type="entry name" value="HgmA_N"/>
</dbReference>
<comment type="cofactor">
    <cofactor evidence="1">
        <name>Fe cation</name>
        <dbReference type="ChEBI" id="CHEBI:24875"/>
    </cofactor>
</comment>
<dbReference type="PANTHER" id="PTHR11056:SF0">
    <property type="entry name" value="HOMOGENTISATE 1,2-DIOXYGENASE"/>
    <property type="match status" value="1"/>
</dbReference>
<keyword evidence="4" id="KW-0223">Dioxygenase</keyword>
<sequence length="415" mass="46032">MYRVRGGSYRYGRGFGSRGEAAMPYYRVVGEVPRKRHVQFRRPDGGLYAEELMGEEGFSSDSSLLYHRYAPTAIVKSEGVEEAPDGSDLVPNHPLQPRAYRTQDLPAGGDLVRGRQVLFGNEDVRLSFVAGDGVGDLYRNSTGAEVVYVQEGAARFESAFGVLEVGSGDYVVVPTGTVHRWVPRGPVRALVIEGRGHIRPPRRYLSQYGQFLEHAPYSERDLRGPGEPLLVEGDHVPVLVRNRGGLSRLTYRHHPFDVVGWDGYLYPYAFNIGDFEPIVKRTHAPPPVHQTFEGPNFVICSFCPRPLDFHDEAVPIPYNHHNVDSDEMMFYVGGDYSARRGSGIGIGSVSLHPSGFTHGPQPGAVEAVVEAVRQGHDRTTETAVMIDTFRPLRLGPAARRCEDPEYAWTWARAAG</sequence>
<evidence type="ECO:0000256" key="5">
    <source>
        <dbReference type="ARBA" id="ARBA00023002"/>
    </source>
</evidence>
<evidence type="ECO:0000256" key="3">
    <source>
        <dbReference type="ARBA" id="ARBA00022723"/>
    </source>
</evidence>
<dbReference type="InterPro" id="IPR005708">
    <property type="entry name" value="Homogentis_dOase"/>
</dbReference>
<evidence type="ECO:0000259" key="8">
    <source>
        <dbReference type="Pfam" id="PF20510"/>
    </source>
</evidence>
<dbReference type="RefSeq" id="WP_378288254.1">
    <property type="nucleotide sequence ID" value="NZ_JBHSON010000084.1"/>
</dbReference>
<dbReference type="Gene3D" id="2.60.120.10">
    <property type="entry name" value="Jelly Rolls"/>
    <property type="match status" value="2"/>
</dbReference>
<dbReference type="Proteomes" id="UP001596074">
    <property type="component" value="Unassembled WGS sequence"/>
</dbReference>
<evidence type="ECO:0000256" key="4">
    <source>
        <dbReference type="ARBA" id="ARBA00022964"/>
    </source>
</evidence>
<dbReference type="Pfam" id="PF04209">
    <property type="entry name" value="HgmA_C"/>
    <property type="match status" value="1"/>
</dbReference>
<dbReference type="SUPFAM" id="SSF51182">
    <property type="entry name" value="RmlC-like cupins"/>
    <property type="match status" value="1"/>
</dbReference>
<dbReference type="EMBL" id="JBHSON010000084">
    <property type="protein sequence ID" value="MFC5752251.1"/>
    <property type="molecule type" value="Genomic_DNA"/>
</dbReference>
<evidence type="ECO:0000256" key="6">
    <source>
        <dbReference type="ARBA" id="ARBA00023004"/>
    </source>
</evidence>
<keyword evidence="6" id="KW-0408">Iron</keyword>
<dbReference type="PANTHER" id="PTHR11056">
    <property type="entry name" value="HOMOGENTISATE 1,2-DIOXYGENASE"/>
    <property type="match status" value="1"/>
</dbReference>
<keyword evidence="5" id="KW-0560">Oxidoreductase</keyword>
<dbReference type="InterPro" id="IPR046451">
    <property type="entry name" value="HgmA_C"/>
</dbReference>
<reference evidence="10" key="1">
    <citation type="journal article" date="2019" name="Int. J. Syst. Evol. Microbiol.">
        <title>The Global Catalogue of Microorganisms (GCM) 10K type strain sequencing project: providing services to taxonomists for standard genome sequencing and annotation.</title>
        <authorList>
            <consortium name="The Broad Institute Genomics Platform"/>
            <consortium name="The Broad Institute Genome Sequencing Center for Infectious Disease"/>
            <person name="Wu L."/>
            <person name="Ma J."/>
        </authorList>
    </citation>
    <scope>NUCLEOTIDE SEQUENCE [LARGE SCALE GENOMIC DNA]</scope>
    <source>
        <strain evidence="10">KCTC 42087</strain>
    </source>
</reference>
<dbReference type="Pfam" id="PF20510">
    <property type="entry name" value="HgmA_N"/>
    <property type="match status" value="1"/>
</dbReference>
<keyword evidence="10" id="KW-1185">Reference proteome</keyword>
<evidence type="ECO:0000313" key="10">
    <source>
        <dbReference type="Proteomes" id="UP001596074"/>
    </source>
</evidence>
<organism evidence="9 10">
    <name type="scientific">Actinomadura rugatobispora</name>
    <dbReference type="NCBI Taxonomy" id="1994"/>
    <lineage>
        <taxon>Bacteria</taxon>
        <taxon>Bacillati</taxon>
        <taxon>Actinomycetota</taxon>
        <taxon>Actinomycetes</taxon>
        <taxon>Streptosporangiales</taxon>
        <taxon>Thermomonosporaceae</taxon>
        <taxon>Actinomadura</taxon>
    </lineage>
</organism>
<comment type="caution">
    <text evidence="9">The sequence shown here is derived from an EMBL/GenBank/DDBJ whole genome shotgun (WGS) entry which is preliminary data.</text>
</comment>
<evidence type="ECO:0000313" key="9">
    <source>
        <dbReference type="EMBL" id="MFC5752251.1"/>
    </source>
</evidence>
<comment type="similarity">
    <text evidence="2">Belongs to the homogentisate dioxygenase family.</text>
</comment>
<name>A0ABW1A9T2_9ACTN</name>
<accession>A0ABW1A9T2</accession>
<keyword evidence="3" id="KW-0479">Metal-binding</keyword>
<proteinExistence type="inferred from homology"/>
<evidence type="ECO:0000256" key="2">
    <source>
        <dbReference type="ARBA" id="ARBA00007757"/>
    </source>
</evidence>
<dbReference type="InterPro" id="IPR014710">
    <property type="entry name" value="RmlC-like_jellyroll"/>
</dbReference>
<feature type="domain" description="Homogentisate 1,2-dioxygenase N-terminal" evidence="8">
    <location>
        <begin position="11"/>
        <end position="271"/>
    </location>
</feature>
<protein>
    <submittedName>
        <fullName evidence="9">Homogentisate 1,2-dioxygenase</fullName>
    </submittedName>
</protein>
<feature type="domain" description="Homogentisate 1,2-dioxygenase C-terminal" evidence="7">
    <location>
        <begin position="296"/>
        <end position="411"/>
    </location>
</feature>
<evidence type="ECO:0000259" key="7">
    <source>
        <dbReference type="Pfam" id="PF04209"/>
    </source>
</evidence>
<evidence type="ECO:0000256" key="1">
    <source>
        <dbReference type="ARBA" id="ARBA00001962"/>
    </source>
</evidence>
<gene>
    <name evidence="9" type="ORF">ACFPZN_42130</name>
</gene>